<organism evidence="1 2">
    <name type="scientific">Trichonephila inaurata madagascariensis</name>
    <dbReference type="NCBI Taxonomy" id="2747483"/>
    <lineage>
        <taxon>Eukaryota</taxon>
        <taxon>Metazoa</taxon>
        <taxon>Ecdysozoa</taxon>
        <taxon>Arthropoda</taxon>
        <taxon>Chelicerata</taxon>
        <taxon>Arachnida</taxon>
        <taxon>Araneae</taxon>
        <taxon>Araneomorphae</taxon>
        <taxon>Entelegynae</taxon>
        <taxon>Araneoidea</taxon>
        <taxon>Nephilidae</taxon>
        <taxon>Trichonephila</taxon>
        <taxon>Trichonephila inaurata</taxon>
    </lineage>
</organism>
<accession>A0A8X6WYU1</accession>
<name>A0A8X6WYU1_9ARAC</name>
<gene>
    <name evidence="1" type="ORF">TNIN_138561</name>
</gene>
<dbReference type="AlphaFoldDB" id="A0A8X6WYU1"/>
<proteinExistence type="predicted"/>
<sequence>MNQLPQFPIHLVITKPRFKTLFFQRCFHHGCEICYYWDLIHLLAATTMKSLRQKKEGVIDMLTQRGYNNIQMLEQVFVNLKKTRQFKEFLKQYEATDPLNLR</sequence>
<keyword evidence="2" id="KW-1185">Reference proteome</keyword>
<protein>
    <submittedName>
        <fullName evidence="1">Uncharacterized protein</fullName>
    </submittedName>
</protein>
<dbReference type="EMBL" id="BMAV01003847">
    <property type="protein sequence ID" value="GFY43760.1"/>
    <property type="molecule type" value="Genomic_DNA"/>
</dbReference>
<dbReference type="Proteomes" id="UP000886998">
    <property type="component" value="Unassembled WGS sequence"/>
</dbReference>
<reference evidence="1" key="1">
    <citation type="submission" date="2020-08" db="EMBL/GenBank/DDBJ databases">
        <title>Multicomponent nature underlies the extraordinary mechanical properties of spider dragline silk.</title>
        <authorList>
            <person name="Kono N."/>
            <person name="Nakamura H."/>
            <person name="Mori M."/>
            <person name="Yoshida Y."/>
            <person name="Ohtoshi R."/>
            <person name="Malay A.D."/>
            <person name="Moran D.A.P."/>
            <person name="Tomita M."/>
            <person name="Numata K."/>
            <person name="Arakawa K."/>
        </authorList>
    </citation>
    <scope>NUCLEOTIDE SEQUENCE</scope>
</reference>
<comment type="caution">
    <text evidence="1">The sequence shown here is derived from an EMBL/GenBank/DDBJ whole genome shotgun (WGS) entry which is preliminary data.</text>
</comment>
<evidence type="ECO:0000313" key="1">
    <source>
        <dbReference type="EMBL" id="GFY43760.1"/>
    </source>
</evidence>
<evidence type="ECO:0000313" key="2">
    <source>
        <dbReference type="Proteomes" id="UP000886998"/>
    </source>
</evidence>